<keyword evidence="4" id="KW-0862">Zinc</keyword>
<feature type="domain" description="C2H2-type" evidence="6">
    <location>
        <begin position="17"/>
        <end position="44"/>
    </location>
</feature>
<dbReference type="PROSITE" id="PS50157">
    <property type="entry name" value="ZINC_FINGER_C2H2_2"/>
    <property type="match status" value="1"/>
</dbReference>
<dbReference type="Pfam" id="PF00096">
    <property type="entry name" value="zf-C2H2"/>
    <property type="match status" value="1"/>
</dbReference>
<dbReference type="Proteomes" id="UP000539920">
    <property type="component" value="Unassembled WGS sequence"/>
</dbReference>
<dbReference type="PANTHER" id="PTHR23226:SF379">
    <property type="entry name" value="C2H2-TYPE DOMAIN-CONTAINING PROTEIN"/>
    <property type="match status" value="1"/>
</dbReference>
<dbReference type="AlphaFoldDB" id="A0A7L0Z171"/>
<comment type="caution">
    <text evidence="7">The sequence shown here is derived from an EMBL/GenBank/DDBJ whole genome shotgun (WGS) entry which is preliminary data.</text>
</comment>
<evidence type="ECO:0000256" key="5">
    <source>
        <dbReference type="PROSITE-ProRule" id="PRU00042"/>
    </source>
</evidence>
<feature type="non-terminal residue" evidence="7">
    <location>
        <position position="55"/>
    </location>
</feature>
<evidence type="ECO:0000256" key="3">
    <source>
        <dbReference type="ARBA" id="ARBA00022771"/>
    </source>
</evidence>
<keyword evidence="2" id="KW-0677">Repeat</keyword>
<dbReference type="PROSITE" id="PS00028">
    <property type="entry name" value="ZINC_FINGER_C2H2_1"/>
    <property type="match status" value="1"/>
</dbReference>
<dbReference type="PANTHER" id="PTHR23226">
    <property type="entry name" value="ZINC FINGER AND SCAN DOMAIN-CONTAINING"/>
    <property type="match status" value="1"/>
</dbReference>
<gene>
    <name evidence="7" type="primary">Znf132_1</name>
    <name evidence="7" type="ORF">PLONIG_R15296</name>
</gene>
<sequence length="55" mass="6623">SSDLLLHQRMHTEERPFRCTDCRKGFIRSSDLVKHWRVHTGERPYRCLKCGKCFT</sequence>
<dbReference type="Gene3D" id="3.30.160.60">
    <property type="entry name" value="Classic Zinc Finger"/>
    <property type="match status" value="2"/>
</dbReference>
<proteinExistence type="predicted"/>
<dbReference type="InterPro" id="IPR013087">
    <property type="entry name" value="Znf_C2H2_type"/>
</dbReference>
<name>A0A7L0Z171_9PASE</name>
<keyword evidence="8" id="KW-1185">Reference proteome</keyword>
<dbReference type="EMBL" id="VXBC01009736">
    <property type="protein sequence ID" value="NXM19743.1"/>
    <property type="molecule type" value="Genomic_DNA"/>
</dbReference>
<keyword evidence="3 5" id="KW-0863">Zinc-finger</keyword>
<dbReference type="GO" id="GO:0000978">
    <property type="term" value="F:RNA polymerase II cis-regulatory region sequence-specific DNA binding"/>
    <property type="evidence" value="ECO:0007669"/>
    <property type="project" value="TreeGrafter"/>
</dbReference>
<evidence type="ECO:0000256" key="4">
    <source>
        <dbReference type="ARBA" id="ARBA00022833"/>
    </source>
</evidence>
<evidence type="ECO:0000313" key="7">
    <source>
        <dbReference type="EMBL" id="NXM19743.1"/>
    </source>
</evidence>
<evidence type="ECO:0000256" key="1">
    <source>
        <dbReference type="ARBA" id="ARBA00022723"/>
    </source>
</evidence>
<evidence type="ECO:0000259" key="6">
    <source>
        <dbReference type="PROSITE" id="PS50157"/>
    </source>
</evidence>
<evidence type="ECO:0000313" key="8">
    <source>
        <dbReference type="Proteomes" id="UP000539920"/>
    </source>
</evidence>
<dbReference type="FunFam" id="3.30.160.60:FF:002090">
    <property type="entry name" value="Zinc finger protein 473"/>
    <property type="match status" value="1"/>
</dbReference>
<dbReference type="InterPro" id="IPR036236">
    <property type="entry name" value="Znf_C2H2_sf"/>
</dbReference>
<evidence type="ECO:0000256" key="2">
    <source>
        <dbReference type="ARBA" id="ARBA00022737"/>
    </source>
</evidence>
<dbReference type="SUPFAM" id="SSF57667">
    <property type="entry name" value="beta-beta-alpha zinc fingers"/>
    <property type="match status" value="1"/>
</dbReference>
<accession>A0A7L0Z171</accession>
<protein>
    <submittedName>
        <fullName evidence="7">ZN132 protein</fullName>
    </submittedName>
</protein>
<feature type="non-terminal residue" evidence="7">
    <location>
        <position position="1"/>
    </location>
</feature>
<organism evidence="7 8">
    <name type="scientific">Ploceus nigricollis</name>
    <dbReference type="NCBI Taxonomy" id="441696"/>
    <lineage>
        <taxon>Eukaryota</taxon>
        <taxon>Metazoa</taxon>
        <taxon>Chordata</taxon>
        <taxon>Craniata</taxon>
        <taxon>Vertebrata</taxon>
        <taxon>Euteleostomi</taxon>
        <taxon>Archelosauria</taxon>
        <taxon>Archosauria</taxon>
        <taxon>Dinosauria</taxon>
        <taxon>Saurischia</taxon>
        <taxon>Theropoda</taxon>
        <taxon>Coelurosauria</taxon>
        <taxon>Aves</taxon>
        <taxon>Neognathae</taxon>
        <taxon>Neoaves</taxon>
        <taxon>Telluraves</taxon>
        <taxon>Australaves</taxon>
        <taxon>Passeriformes</taxon>
        <taxon>Passeroidea</taxon>
        <taxon>Ploceidae</taxon>
        <taxon>Ploceinae</taxon>
        <taxon>Ploceus</taxon>
    </lineage>
</organism>
<dbReference type="GO" id="GO:0000981">
    <property type="term" value="F:DNA-binding transcription factor activity, RNA polymerase II-specific"/>
    <property type="evidence" value="ECO:0007669"/>
    <property type="project" value="TreeGrafter"/>
</dbReference>
<reference evidence="7 8" key="1">
    <citation type="submission" date="2019-09" db="EMBL/GenBank/DDBJ databases">
        <title>Bird 10,000 Genomes (B10K) Project - Family phase.</title>
        <authorList>
            <person name="Zhang G."/>
        </authorList>
    </citation>
    <scope>NUCLEOTIDE SEQUENCE [LARGE SCALE GENOMIC DNA]</scope>
    <source>
        <strain evidence="7">B10K-DU-001-79</strain>
        <tissue evidence="7">Muscle</tissue>
    </source>
</reference>
<keyword evidence="1" id="KW-0479">Metal-binding</keyword>
<dbReference type="GO" id="GO:0008270">
    <property type="term" value="F:zinc ion binding"/>
    <property type="evidence" value="ECO:0007669"/>
    <property type="project" value="UniProtKB-KW"/>
</dbReference>